<dbReference type="SUPFAM" id="SSF53098">
    <property type="entry name" value="Ribonuclease H-like"/>
    <property type="match status" value="1"/>
</dbReference>
<comment type="subunit">
    <text evidence="3">DNA polymerase III contains a core (composed of alpha, epsilon and theta chains) that associates with a tau subunit. This core dimerizes to form the POLIII' complex. PolIII' associates with the gamma complex (composed of gamma, delta, delta', psi and chi chains) and with the beta chain to form the complete DNA polymerase III complex.</text>
</comment>
<dbReference type="NCBIfam" id="TIGR00573">
    <property type="entry name" value="dnaq"/>
    <property type="match status" value="1"/>
</dbReference>
<feature type="transmembrane region" description="Helical" evidence="5">
    <location>
        <begin position="45"/>
        <end position="67"/>
    </location>
</feature>
<dbReference type="OrthoDB" id="9804290at2"/>
<name>F7ZGN6_ROSLO</name>
<dbReference type="SMART" id="SM00479">
    <property type="entry name" value="EXOIII"/>
    <property type="match status" value="1"/>
</dbReference>
<gene>
    <name evidence="7" type="ordered locus">RLO149_c003060</name>
</gene>
<keyword evidence="8" id="KW-1185">Reference proteome</keyword>
<evidence type="ECO:0000256" key="4">
    <source>
        <dbReference type="ARBA" id="ARBA00049244"/>
    </source>
</evidence>
<feature type="transmembrane region" description="Helical" evidence="5">
    <location>
        <begin position="12"/>
        <end position="33"/>
    </location>
</feature>
<dbReference type="GO" id="GO:0045004">
    <property type="term" value="P:DNA replication proofreading"/>
    <property type="evidence" value="ECO:0007669"/>
    <property type="project" value="TreeGrafter"/>
</dbReference>
<dbReference type="HOGENOM" id="CLU_017573_0_0_5"/>
<keyword evidence="7" id="KW-0378">Hydrolase</keyword>
<keyword evidence="5" id="KW-0472">Membrane</keyword>
<dbReference type="STRING" id="391595.RLO149_c003060"/>
<comment type="catalytic activity">
    <reaction evidence="4">
        <text>DNA(n) + a 2'-deoxyribonucleoside 5'-triphosphate = DNA(n+1) + diphosphate</text>
        <dbReference type="Rhea" id="RHEA:22508"/>
        <dbReference type="Rhea" id="RHEA-COMP:17339"/>
        <dbReference type="Rhea" id="RHEA-COMP:17340"/>
        <dbReference type="ChEBI" id="CHEBI:33019"/>
        <dbReference type="ChEBI" id="CHEBI:61560"/>
        <dbReference type="ChEBI" id="CHEBI:173112"/>
        <dbReference type="EC" id="2.7.7.7"/>
    </reaction>
</comment>
<organism evidence="7 8">
    <name type="scientific">Roseobacter litoralis (strain ATCC 49566 / DSM 6996 / JCM 21268 / NBRC 15278 / OCh 149)</name>
    <dbReference type="NCBI Taxonomy" id="391595"/>
    <lineage>
        <taxon>Bacteria</taxon>
        <taxon>Pseudomonadati</taxon>
        <taxon>Pseudomonadota</taxon>
        <taxon>Alphaproteobacteria</taxon>
        <taxon>Rhodobacterales</taxon>
        <taxon>Roseobacteraceae</taxon>
        <taxon>Roseobacter</taxon>
    </lineage>
</organism>
<sequence>MKNLSLRLRVFLFFCLTAIGSIAICLGALYMGFRQLGEGDALSAFITSGVIAGFGILGLVVLIWLLFDENVSKPIEALAASLRVRTHVDIGTEIEEETAKYLGDLAPAVCAIHRKLRDETRASSEAVVERTARLDAQRSQLLQILSDIPVAVIVARQDHHIILYDGQAADLMERECPARLKGSVFDYLDKQSVIEALAALKKQNALRHEIALKGRSGAVYKGHIRVFGADAGYTLMLEPLRPDAARPLVYDFDLLDIEEPTSLDQTRLRDLTFVVFDSETTGLDPHTDEVVQLGAVRVVNGKIIEGEVFDTLVNPGRTIPPGSTAVHQINDAMVADAPGFDVACRAFHQFAEHAVIVAHNAPFDMAFLRRQCRNQDYAFDNPVLDTVHLSAVVFGGSAEHTLDALCNRLNVHIPDDVRHTGLGDALATAKALVALIPVLEARGFTTFEQVRAEIQKHSRILKVEA</sequence>
<dbReference type="GO" id="GO:0005829">
    <property type="term" value="C:cytosol"/>
    <property type="evidence" value="ECO:0007669"/>
    <property type="project" value="TreeGrafter"/>
</dbReference>
<dbReference type="GO" id="GO:0008408">
    <property type="term" value="F:3'-5' exonuclease activity"/>
    <property type="evidence" value="ECO:0007669"/>
    <property type="project" value="TreeGrafter"/>
</dbReference>
<dbReference type="FunFam" id="3.30.420.10:FF:000045">
    <property type="entry name" value="3'-5' exonuclease DinG"/>
    <property type="match status" value="1"/>
</dbReference>
<dbReference type="PANTHER" id="PTHR30231:SF41">
    <property type="entry name" value="DNA POLYMERASE III SUBUNIT EPSILON"/>
    <property type="match status" value="1"/>
</dbReference>
<keyword evidence="7" id="KW-0269">Exonuclease</keyword>
<dbReference type="AlphaFoldDB" id="F7ZGN6"/>
<dbReference type="InterPro" id="IPR013520">
    <property type="entry name" value="Ribonucl_H"/>
</dbReference>
<dbReference type="eggNOG" id="COG2176">
    <property type="taxonomic scope" value="Bacteria"/>
</dbReference>
<dbReference type="Proteomes" id="UP000001353">
    <property type="component" value="Chromosome"/>
</dbReference>
<evidence type="ECO:0000256" key="5">
    <source>
        <dbReference type="SAM" id="Phobius"/>
    </source>
</evidence>
<comment type="function">
    <text evidence="2">DNA polymerase III is a complex, multichain enzyme responsible for most of the replicative synthesis in bacteria. The epsilon subunit contain the editing function and is a proofreading 3'-5' exonuclease.</text>
</comment>
<dbReference type="Gene3D" id="3.30.420.10">
    <property type="entry name" value="Ribonuclease H-like superfamily/Ribonuclease H"/>
    <property type="match status" value="1"/>
</dbReference>
<evidence type="ECO:0000313" key="8">
    <source>
        <dbReference type="Proteomes" id="UP000001353"/>
    </source>
</evidence>
<dbReference type="EMBL" id="CP002623">
    <property type="protein sequence ID" value="AEI92336.1"/>
    <property type="molecule type" value="Genomic_DNA"/>
</dbReference>
<keyword evidence="5" id="KW-1133">Transmembrane helix</keyword>
<dbReference type="GO" id="GO:0003677">
    <property type="term" value="F:DNA binding"/>
    <property type="evidence" value="ECO:0007669"/>
    <property type="project" value="InterPro"/>
</dbReference>
<evidence type="ECO:0000259" key="6">
    <source>
        <dbReference type="SMART" id="SM00479"/>
    </source>
</evidence>
<proteinExistence type="predicted"/>
<evidence type="ECO:0000256" key="2">
    <source>
        <dbReference type="ARBA" id="ARBA00025483"/>
    </source>
</evidence>
<dbReference type="InterPro" id="IPR036397">
    <property type="entry name" value="RNaseH_sf"/>
</dbReference>
<feature type="domain" description="Exonuclease" evidence="6">
    <location>
        <begin position="272"/>
        <end position="441"/>
    </location>
</feature>
<evidence type="ECO:0000313" key="7">
    <source>
        <dbReference type="EMBL" id="AEI92336.1"/>
    </source>
</evidence>
<dbReference type="RefSeq" id="WP_013960279.1">
    <property type="nucleotide sequence ID" value="NC_015730.1"/>
</dbReference>
<protein>
    <recommendedName>
        <fullName evidence="1">DNA-directed DNA polymerase</fullName>
        <ecNumber evidence="1">2.7.7.7</ecNumber>
    </recommendedName>
</protein>
<dbReference type="Pfam" id="PF00929">
    <property type="entry name" value="RNase_T"/>
    <property type="match status" value="1"/>
</dbReference>
<reference evidence="7 8" key="1">
    <citation type="journal article" date="2011" name="BMC Genomics">
        <title>Comparative genome analysis and genome-guided physiological analysis of Roseobacter litoralis.</title>
        <authorList>
            <person name="Kalhoefer D."/>
            <person name="Thole S."/>
            <person name="Voget S."/>
            <person name="Lehmann R."/>
            <person name="Liesegang H."/>
            <person name="Wollher A."/>
            <person name="Daniel R."/>
            <person name="Simon M."/>
            <person name="Brinkhoff T."/>
        </authorList>
    </citation>
    <scope>NUCLEOTIDE SEQUENCE [LARGE SCALE GENOMIC DNA]</scope>
    <source>
        <strain evidence="8">ATCC 49566 / DSM 6996 / JCM 21268 / NBRC 15278 / OCh 149</strain>
    </source>
</reference>
<dbReference type="GO" id="GO:0003887">
    <property type="term" value="F:DNA-directed DNA polymerase activity"/>
    <property type="evidence" value="ECO:0007669"/>
    <property type="project" value="UniProtKB-EC"/>
</dbReference>
<dbReference type="CDD" id="cd06127">
    <property type="entry name" value="DEDDh"/>
    <property type="match status" value="1"/>
</dbReference>
<keyword evidence="7" id="KW-0540">Nuclease</keyword>
<evidence type="ECO:0000256" key="1">
    <source>
        <dbReference type="ARBA" id="ARBA00012417"/>
    </source>
</evidence>
<dbReference type="InterPro" id="IPR012337">
    <property type="entry name" value="RNaseH-like_sf"/>
</dbReference>
<keyword evidence="5" id="KW-0812">Transmembrane</keyword>
<dbReference type="KEGG" id="rli:RLO149_c003060"/>
<dbReference type="EC" id="2.7.7.7" evidence="1"/>
<accession>F7ZGN6</accession>
<dbReference type="PANTHER" id="PTHR30231">
    <property type="entry name" value="DNA POLYMERASE III SUBUNIT EPSILON"/>
    <property type="match status" value="1"/>
</dbReference>
<evidence type="ECO:0000256" key="3">
    <source>
        <dbReference type="ARBA" id="ARBA00026073"/>
    </source>
</evidence>
<dbReference type="InterPro" id="IPR006054">
    <property type="entry name" value="DnaQ"/>
</dbReference>